<keyword evidence="6 7" id="KW-0472">Membrane</keyword>
<dbReference type="GO" id="GO:0005886">
    <property type="term" value="C:plasma membrane"/>
    <property type="evidence" value="ECO:0007669"/>
    <property type="project" value="TreeGrafter"/>
</dbReference>
<name>X1ATD8_9ZZZZ</name>
<dbReference type="EMBL" id="BART01015875">
    <property type="protein sequence ID" value="GAG75528.1"/>
    <property type="molecule type" value="Genomic_DNA"/>
</dbReference>
<dbReference type="PRINTS" id="PR00119">
    <property type="entry name" value="CATATPASE"/>
</dbReference>
<sequence length="306" mass="34153">HKLTATAIGAELGLMEYGGSVIDGLEFDNMAESELEEQIEDIRIFARVSPSNKVAIVNALKKKMHIVAMTGDGINDAPSLKKADIGIAMGIVGTDVSKESSDMILTDDNFATIIKAIKEGRIIYDNLKKFILFLLSCNISEVLIMFVSIVVGDYIFYLITGQRGFLYIPLLPVQILWMNLITDGLPAMALGIDPPEKNIMDRKATKKKEPILSSRRLLMVGWQGLVMTLGALFVYFSAPILFKDIPHIFQTMVFTTLVITQLLHTYNFRFGDRGIFARNIFGNKYLNIAVLVSILLQIAIIYIPWL</sequence>
<proteinExistence type="predicted"/>
<keyword evidence="5 7" id="KW-1133">Transmembrane helix</keyword>
<feature type="non-terminal residue" evidence="9">
    <location>
        <position position="306"/>
    </location>
</feature>
<dbReference type="PANTHER" id="PTHR24093">
    <property type="entry name" value="CATION TRANSPORTING ATPASE"/>
    <property type="match status" value="1"/>
</dbReference>
<dbReference type="AlphaFoldDB" id="X1ATD8"/>
<evidence type="ECO:0000256" key="1">
    <source>
        <dbReference type="ARBA" id="ARBA00004370"/>
    </source>
</evidence>
<gene>
    <name evidence="9" type="ORF">S01H4_30707</name>
</gene>
<evidence type="ECO:0000256" key="4">
    <source>
        <dbReference type="ARBA" id="ARBA00022842"/>
    </source>
</evidence>
<dbReference type="PRINTS" id="PR00120">
    <property type="entry name" value="HATPASE"/>
</dbReference>
<accession>X1ATD8</accession>
<dbReference type="PANTHER" id="PTHR24093:SF506">
    <property type="entry name" value="CATION-TRANSPORTING ATPASE PMA1"/>
    <property type="match status" value="1"/>
</dbReference>
<keyword evidence="3" id="KW-0479">Metal-binding</keyword>
<dbReference type="SUPFAM" id="SSF81665">
    <property type="entry name" value="Calcium ATPase, transmembrane domain M"/>
    <property type="match status" value="1"/>
</dbReference>
<dbReference type="InterPro" id="IPR023214">
    <property type="entry name" value="HAD_sf"/>
</dbReference>
<comment type="subcellular location">
    <subcellularLocation>
        <location evidence="1">Membrane</location>
    </subcellularLocation>
</comment>
<evidence type="ECO:0000259" key="8">
    <source>
        <dbReference type="Pfam" id="PF00689"/>
    </source>
</evidence>
<feature type="transmembrane region" description="Helical" evidence="7">
    <location>
        <begin position="130"/>
        <end position="159"/>
    </location>
</feature>
<feature type="transmembrane region" description="Helical" evidence="7">
    <location>
        <begin position="248"/>
        <end position="264"/>
    </location>
</feature>
<feature type="transmembrane region" description="Helical" evidence="7">
    <location>
        <begin position="285"/>
        <end position="305"/>
    </location>
</feature>
<evidence type="ECO:0000313" key="9">
    <source>
        <dbReference type="EMBL" id="GAG75528.1"/>
    </source>
</evidence>
<dbReference type="SUPFAM" id="SSF56784">
    <property type="entry name" value="HAD-like"/>
    <property type="match status" value="1"/>
</dbReference>
<evidence type="ECO:0000256" key="6">
    <source>
        <dbReference type="ARBA" id="ARBA00023136"/>
    </source>
</evidence>
<feature type="transmembrane region" description="Helical" evidence="7">
    <location>
        <begin position="165"/>
        <end position="192"/>
    </location>
</feature>
<protein>
    <recommendedName>
        <fullName evidence="8">Cation-transporting P-type ATPase C-terminal domain-containing protein</fullName>
    </recommendedName>
</protein>
<dbReference type="GO" id="GO:0016887">
    <property type="term" value="F:ATP hydrolysis activity"/>
    <property type="evidence" value="ECO:0007669"/>
    <property type="project" value="InterPro"/>
</dbReference>
<dbReference type="InterPro" id="IPR036412">
    <property type="entry name" value="HAD-like_sf"/>
</dbReference>
<dbReference type="Gene3D" id="1.20.1110.10">
    <property type="entry name" value="Calcium-transporting ATPase, transmembrane domain"/>
    <property type="match status" value="1"/>
</dbReference>
<dbReference type="Gene3D" id="3.40.50.1000">
    <property type="entry name" value="HAD superfamily/HAD-like"/>
    <property type="match status" value="1"/>
</dbReference>
<dbReference type="GO" id="GO:0046872">
    <property type="term" value="F:metal ion binding"/>
    <property type="evidence" value="ECO:0007669"/>
    <property type="project" value="UniProtKB-KW"/>
</dbReference>
<evidence type="ECO:0000256" key="5">
    <source>
        <dbReference type="ARBA" id="ARBA00022989"/>
    </source>
</evidence>
<dbReference type="GO" id="GO:0005388">
    <property type="term" value="F:P-type calcium transporter activity"/>
    <property type="evidence" value="ECO:0007669"/>
    <property type="project" value="TreeGrafter"/>
</dbReference>
<evidence type="ECO:0000256" key="7">
    <source>
        <dbReference type="SAM" id="Phobius"/>
    </source>
</evidence>
<feature type="domain" description="Cation-transporting P-type ATPase C-terminal" evidence="8">
    <location>
        <begin position="168"/>
        <end position="306"/>
    </location>
</feature>
<dbReference type="GO" id="GO:0005524">
    <property type="term" value="F:ATP binding"/>
    <property type="evidence" value="ECO:0007669"/>
    <property type="project" value="InterPro"/>
</dbReference>
<organism evidence="9">
    <name type="scientific">marine sediment metagenome</name>
    <dbReference type="NCBI Taxonomy" id="412755"/>
    <lineage>
        <taxon>unclassified sequences</taxon>
        <taxon>metagenomes</taxon>
        <taxon>ecological metagenomes</taxon>
    </lineage>
</organism>
<comment type="caution">
    <text evidence="9">The sequence shown here is derived from an EMBL/GenBank/DDBJ whole genome shotgun (WGS) entry which is preliminary data.</text>
</comment>
<evidence type="ECO:0000256" key="3">
    <source>
        <dbReference type="ARBA" id="ARBA00022723"/>
    </source>
</evidence>
<dbReference type="NCBIfam" id="TIGR01494">
    <property type="entry name" value="ATPase_P-type"/>
    <property type="match status" value="1"/>
</dbReference>
<dbReference type="Pfam" id="PF00689">
    <property type="entry name" value="Cation_ATPase_C"/>
    <property type="match status" value="1"/>
</dbReference>
<dbReference type="InterPro" id="IPR023298">
    <property type="entry name" value="ATPase_P-typ_TM_dom_sf"/>
</dbReference>
<feature type="transmembrane region" description="Helical" evidence="7">
    <location>
        <begin position="217"/>
        <end position="242"/>
    </location>
</feature>
<reference evidence="9" key="1">
    <citation type="journal article" date="2014" name="Front. Microbiol.">
        <title>High frequency of phylogenetically diverse reductive dehalogenase-homologous genes in deep subseafloor sedimentary metagenomes.</title>
        <authorList>
            <person name="Kawai M."/>
            <person name="Futagami T."/>
            <person name="Toyoda A."/>
            <person name="Takaki Y."/>
            <person name="Nishi S."/>
            <person name="Hori S."/>
            <person name="Arai W."/>
            <person name="Tsubouchi T."/>
            <person name="Morono Y."/>
            <person name="Uchiyama I."/>
            <person name="Ito T."/>
            <person name="Fujiyama A."/>
            <person name="Inagaki F."/>
            <person name="Takami H."/>
        </authorList>
    </citation>
    <scope>NUCLEOTIDE SEQUENCE</scope>
    <source>
        <strain evidence="9">Expedition CK06-06</strain>
    </source>
</reference>
<dbReference type="Pfam" id="PF00702">
    <property type="entry name" value="Hydrolase"/>
    <property type="match status" value="1"/>
</dbReference>
<keyword evidence="4" id="KW-0460">Magnesium</keyword>
<feature type="non-terminal residue" evidence="9">
    <location>
        <position position="1"/>
    </location>
</feature>
<dbReference type="InterPro" id="IPR006068">
    <property type="entry name" value="ATPase_P-typ_cation-transptr_C"/>
</dbReference>
<keyword evidence="2 7" id="KW-0812">Transmembrane</keyword>
<dbReference type="InterPro" id="IPR001757">
    <property type="entry name" value="P_typ_ATPase"/>
</dbReference>
<evidence type="ECO:0000256" key="2">
    <source>
        <dbReference type="ARBA" id="ARBA00022692"/>
    </source>
</evidence>